<dbReference type="Proteomes" id="UP000188937">
    <property type="component" value="Chromosome"/>
</dbReference>
<evidence type="ECO:0000313" key="1">
    <source>
        <dbReference type="EMBL" id="AQS83764.1"/>
    </source>
</evidence>
<gene>
    <name evidence="1" type="ORF">A0U92_02115</name>
</gene>
<name>A0A1U9KD75_ACEAC</name>
<organism evidence="1 2">
    <name type="scientific">Acetobacter aceti</name>
    <dbReference type="NCBI Taxonomy" id="435"/>
    <lineage>
        <taxon>Bacteria</taxon>
        <taxon>Pseudomonadati</taxon>
        <taxon>Pseudomonadota</taxon>
        <taxon>Alphaproteobacteria</taxon>
        <taxon>Acetobacterales</taxon>
        <taxon>Acetobacteraceae</taxon>
        <taxon>Acetobacter</taxon>
        <taxon>Acetobacter subgen. Acetobacter</taxon>
    </lineage>
</organism>
<dbReference type="EMBL" id="CP014692">
    <property type="protein sequence ID" value="AQS83764.1"/>
    <property type="molecule type" value="Genomic_DNA"/>
</dbReference>
<evidence type="ECO:0000313" key="2">
    <source>
        <dbReference type="Proteomes" id="UP000188937"/>
    </source>
</evidence>
<reference evidence="1 2" key="1">
    <citation type="submission" date="2016-03" db="EMBL/GenBank/DDBJ databases">
        <title>Acetic acid bacteria sequencing.</title>
        <authorList>
            <person name="Brandt J."/>
            <person name="Jakob F."/>
            <person name="Vogel R.F."/>
        </authorList>
    </citation>
    <scope>NUCLEOTIDE SEQUENCE [LARGE SCALE GENOMIC DNA]</scope>
    <source>
        <strain evidence="1 2">TMW2.1153</strain>
    </source>
</reference>
<protein>
    <submittedName>
        <fullName evidence="1">Uncharacterized protein</fullName>
    </submittedName>
</protein>
<keyword evidence="2" id="KW-1185">Reference proteome</keyword>
<dbReference type="AlphaFoldDB" id="A0A1U9KD75"/>
<accession>A0A1U9KD75</accession>
<dbReference type="KEGG" id="aace:A0U92_02115"/>
<dbReference type="RefSeq" id="WP_187668983.1">
    <property type="nucleotide sequence ID" value="NZ_CP014692.1"/>
</dbReference>
<proteinExistence type="predicted"/>
<sequence>MKKARQHTRVSLNATLVAQADRQRRKGDIRLGANDGQQPRSFRLGFFEGRWPPCQRSTDLRRFLRAEPI</sequence>
<dbReference type="STRING" id="435.A0U92_02115"/>